<proteinExistence type="predicted"/>
<gene>
    <name evidence="1" type="ORF">IE53DRAFT_388838</name>
</gene>
<keyword evidence="2" id="KW-1185">Reference proteome</keyword>
<evidence type="ECO:0000313" key="2">
    <source>
        <dbReference type="Proteomes" id="UP000245626"/>
    </source>
</evidence>
<evidence type="ECO:0000313" key="1">
    <source>
        <dbReference type="EMBL" id="PWN48959.1"/>
    </source>
</evidence>
<reference evidence="1 2" key="1">
    <citation type="journal article" date="2018" name="Mol. Biol. Evol.">
        <title>Broad Genomic Sampling Reveals a Smut Pathogenic Ancestry of the Fungal Clade Ustilaginomycotina.</title>
        <authorList>
            <person name="Kijpornyongpan T."/>
            <person name="Mondo S.J."/>
            <person name="Barry K."/>
            <person name="Sandor L."/>
            <person name="Lee J."/>
            <person name="Lipzen A."/>
            <person name="Pangilinan J."/>
            <person name="LaButti K."/>
            <person name="Hainaut M."/>
            <person name="Henrissat B."/>
            <person name="Grigoriev I.V."/>
            <person name="Spatafora J.W."/>
            <person name="Aime M.C."/>
        </authorList>
    </citation>
    <scope>NUCLEOTIDE SEQUENCE [LARGE SCALE GENOMIC DNA]</scope>
    <source>
        <strain evidence="1 2">SA 807</strain>
    </source>
</reference>
<protein>
    <submittedName>
        <fullName evidence="1">MFS general substrate transporter</fullName>
    </submittedName>
</protein>
<name>A0ACD0NT14_9BASI</name>
<dbReference type="Proteomes" id="UP000245626">
    <property type="component" value="Unassembled WGS sequence"/>
</dbReference>
<organism evidence="1 2">
    <name type="scientific">Violaceomyces palustris</name>
    <dbReference type="NCBI Taxonomy" id="1673888"/>
    <lineage>
        <taxon>Eukaryota</taxon>
        <taxon>Fungi</taxon>
        <taxon>Dikarya</taxon>
        <taxon>Basidiomycota</taxon>
        <taxon>Ustilaginomycotina</taxon>
        <taxon>Ustilaginomycetes</taxon>
        <taxon>Violaceomycetales</taxon>
        <taxon>Violaceomycetaceae</taxon>
        <taxon>Violaceomyces</taxon>
    </lineage>
</organism>
<sequence>METKKDEKSYDDLQGGGIQDGSVGDPEGTPGFPPLNRATITNEDYKSEEEREREGVSKMTATVSNPYPNGIPFRWSSLWKKAEVNPINNKSLTFNLLRLGDYYANTFWLATLGFFVAFLSWFAFSPLVPEAVKKDLKLSGDQVINSNMASLGGTALVRIIAGPACDKFGPRKVLATLLILGAIPSGLAALVKNIHGLEAVRFFISILGGTFVPTQAWCTLSFDKSVVGTANAFAGGWGNLGGGVTVAAMIGLYERFVKAGFSSSKAWRLCFPTLPVPCLLLVAAMILLFGRDHPNGKWSQRFDSVPPILKEDAEAAVSSSSVLSNDEKVSSSSVERDPHPPKSIVTSNVDTAQPQPLTLKNLRAILTDPRVWMVAICYLITFGLETALDASLPGLLTTIFQSPTFTVVDAAYAASTYGLLNIYARPLGGVVADMLYSKFGLRAKVLWLLSTAFLQGVFLLGLGYYVDSGSPKLGPVMAFIVLIANFGFMANGAAYAVYGHLRPANIGTVAGIVGSSGNLGGLCYIAVAKMYPGTRAANNLGKKFWIMGYMNVAAIAPFFVYQSFVEWR</sequence>
<accession>A0ACD0NT14</accession>
<dbReference type="EMBL" id="KZ820118">
    <property type="protein sequence ID" value="PWN48959.1"/>
    <property type="molecule type" value="Genomic_DNA"/>
</dbReference>